<protein>
    <submittedName>
        <fullName evidence="1">Uncharacterized protein</fullName>
    </submittedName>
</protein>
<reference evidence="1 2" key="1">
    <citation type="submission" date="2018-12" db="EMBL/GenBank/DDBJ databases">
        <authorList>
            <consortium name="Pathogen Informatics"/>
        </authorList>
    </citation>
    <scope>NUCLEOTIDE SEQUENCE [LARGE SCALE GENOMIC DNA]</scope>
    <source>
        <strain evidence="1 2">NCTC7357</strain>
    </source>
</reference>
<dbReference type="Proteomes" id="UP000277437">
    <property type="component" value="Chromosome"/>
</dbReference>
<evidence type="ECO:0000313" key="1">
    <source>
        <dbReference type="EMBL" id="VEF77389.1"/>
    </source>
</evidence>
<sequence>MKGIKPFLVLRYSLIENKQGALVSKPLPIPKGAVVVSALQDDGREFVKNKVRYSFVGFSYVDPVADEFPKGRFLVGKTAKHKITKVGDKIPGDIISHDADDWVPIITIVDIVDQYIFVQHDWRFGTEEQIANAIHAGLKDPVLDEYNYSIFIEPKTIKGEFWNVVRSHKKVYKVELELISPNILETNVKARDALKAMKELFDQDEVKITLSNEYGDLKVPPAPIEDYIDYIEEGEGKWSVTTEGEHAGKKTHKSISAIVTIDLDIPSDEVVMSEGQLELETGKPAPGRFDNDARIVADVYAAIGKSLRR</sequence>
<dbReference type="EMBL" id="LR134334">
    <property type="protein sequence ID" value="VEF77389.1"/>
    <property type="molecule type" value="Genomic_DNA"/>
</dbReference>
<name>A0AAX3G2T7_9PSED</name>
<organism evidence="1 2">
    <name type="scientific">Pseudomonas chlororaphis</name>
    <dbReference type="NCBI Taxonomy" id="587753"/>
    <lineage>
        <taxon>Bacteria</taxon>
        <taxon>Pseudomonadati</taxon>
        <taxon>Pseudomonadota</taxon>
        <taxon>Gammaproteobacteria</taxon>
        <taxon>Pseudomonadales</taxon>
        <taxon>Pseudomonadaceae</taxon>
        <taxon>Pseudomonas</taxon>
    </lineage>
</organism>
<dbReference type="RefSeq" id="WP_124323918.1">
    <property type="nucleotide sequence ID" value="NZ_CP118137.1"/>
</dbReference>
<accession>A0AAX3G2T7</accession>
<gene>
    <name evidence="1" type="ORF">NCTC7357_05783</name>
</gene>
<proteinExistence type="predicted"/>
<evidence type="ECO:0000313" key="2">
    <source>
        <dbReference type="Proteomes" id="UP000277437"/>
    </source>
</evidence>
<dbReference type="AlphaFoldDB" id="A0AAX3G2T7"/>